<feature type="transmembrane region" description="Helical" evidence="1">
    <location>
        <begin position="6"/>
        <end position="24"/>
    </location>
</feature>
<reference evidence="2" key="1">
    <citation type="submission" date="2018-10" db="EMBL/GenBank/DDBJ databases">
        <title>Hidden diversity of soil giant viruses.</title>
        <authorList>
            <person name="Schulz F."/>
            <person name="Alteio L."/>
            <person name="Goudeau D."/>
            <person name="Ryan E.M."/>
            <person name="Malmstrom R.R."/>
            <person name="Blanchard J."/>
            <person name="Woyke T."/>
        </authorList>
    </citation>
    <scope>NUCLEOTIDE SEQUENCE</scope>
    <source>
        <strain evidence="2">SAV1</strain>
    </source>
</reference>
<keyword evidence="1" id="KW-0812">Transmembrane</keyword>
<dbReference type="EMBL" id="MK072457">
    <property type="protein sequence ID" value="AYV85523.1"/>
    <property type="molecule type" value="Genomic_DNA"/>
</dbReference>
<evidence type="ECO:0000256" key="1">
    <source>
        <dbReference type="SAM" id="Phobius"/>
    </source>
</evidence>
<protein>
    <submittedName>
        <fullName evidence="2">Uncharacterized protein</fullName>
    </submittedName>
</protein>
<gene>
    <name evidence="2" type="ORF">Satyrvirus21_7</name>
</gene>
<name>A0A3G5AIA9_9VIRU</name>
<keyword evidence="1" id="KW-1133">Transmembrane helix</keyword>
<sequence length="279" mass="33381">MQKLTLLIIILFIAMVIYAIYVFFCKNSTLEKYVNSKNNKSVVLLKTHIWNDDIEKFASKIRSETINSKVDFFILIHCENPETFNTINNKELKQHVLIFREKDINKIYRKGFFGMWLSNHWITMWFYKQFKNNYQYFWTIEYDVRISGNGSILWEYSGNEDFLFPIEPFKDSNWGWKNHYVGDKLTDENKYYGYLQLARYSNKFLEYLDKHFENGENGQDELIIFSLFKRGNFTGSKNLLDGLINNSWSVIGSESDKHKNILKDHEKKSLRIYHPIKNG</sequence>
<keyword evidence="1" id="KW-0472">Membrane</keyword>
<accession>A0A3G5AIA9</accession>
<proteinExistence type="predicted"/>
<organism evidence="2">
    <name type="scientific">Satyrvirus sp</name>
    <dbReference type="NCBI Taxonomy" id="2487771"/>
    <lineage>
        <taxon>Viruses</taxon>
        <taxon>Varidnaviria</taxon>
        <taxon>Bamfordvirae</taxon>
        <taxon>Nucleocytoviricota</taxon>
        <taxon>Megaviricetes</taxon>
        <taxon>Imitervirales</taxon>
        <taxon>Mimiviridae</taxon>
        <taxon>Megamimivirinae</taxon>
    </lineage>
</organism>
<evidence type="ECO:0000313" key="2">
    <source>
        <dbReference type="EMBL" id="AYV85523.1"/>
    </source>
</evidence>